<evidence type="ECO:0000313" key="8">
    <source>
        <dbReference type="EMBL" id="ACU35753.1"/>
    </source>
</evidence>
<dbReference type="KEGG" id="ami:Amir_1805"/>
<evidence type="ECO:0000256" key="5">
    <source>
        <dbReference type="ARBA" id="ARBA00023163"/>
    </source>
</evidence>
<evidence type="ECO:0000313" key="9">
    <source>
        <dbReference type="Proteomes" id="UP000002213"/>
    </source>
</evidence>
<dbReference type="eggNOG" id="COG0745">
    <property type="taxonomic scope" value="Bacteria"/>
</dbReference>
<dbReference type="InterPro" id="IPR001867">
    <property type="entry name" value="OmpR/PhoB-type_DNA-bd"/>
</dbReference>
<dbReference type="GO" id="GO:0006355">
    <property type="term" value="P:regulation of DNA-templated transcription"/>
    <property type="evidence" value="ECO:0007669"/>
    <property type="project" value="InterPro"/>
</dbReference>
<dbReference type="InterPro" id="IPR039420">
    <property type="entry name" value="WalR-like"/>
</dbReference>
<dbReference type="EMBL" id="CP001630">
    <property type="protein sequence ID" value="ACU35753.1"/>
    <property type="molecule type" value="Genomic_DNA"/>
</dbReference>
<evidence type="ECO:0000259" key="7">
    <source>
        <dbReference type="PROSITE" id="PS51755"/>
    </source>
</evidence>
<gene>
    <name evidence="8" type="ordered locus">Amir_1805</name>
</gene>
<accession>C6WE10</accession>
<protein>
    <submittedName>
        <fullName evidence="8">Putative two component transcriptional regulator, winged helix family</fullName>
    </submittedName>
</protein>
<evidence type="ECO:0000256" key="2">
    <source>
        <dbReference type="ARBA" id="ARBA00023012"/>
    </source>
</evidence>
<dbReference type="GO" id="GO:0005829">
    <property type="term" value="C:cytosol"/>
    <property type="evidence" value="ECO:0007669"/>
    <property type="project" value="TreeGrafter"/>
</dbReference>
<dbReference type="PANTHER" id="PTHR48111:SF1">
    <property type="entry name" value="TWO-COMPONENT RESPONSE REGULATOR ORR33"/>
    <property type="match status" value="1"/>
</dbReference>
<dbReference type="PROSITE" id="PS51755">
    <property type="entry name" value="OMPR_PHOB"/>
    <property type="match status" value="1"/>
</dbReference>
<keyword evidence="2" id="KW-0902">Two-component regulatory system</keyword>
<dbReference type="InterPro" id="IPR016032">
    <property type="entry name" value="Sig_transdc_resp-reg_C-effctor"/>
</dbReference>
<dbReference type="SMART" id="SM00862">
    <property type="entry name" value="Trans_reg_C"/>
    <property type="match status" value="1"/>
</dbReference>
<proteinExistence type="predicted"/>
<dbReference type="Gene3D" id="1.10.10.10">
    <property type="entry name" value="Winged helix-like DNA-binding domain superfamily/Winged helix DNA-binding domain"/>
    <property type="match status" value="1"/>
</dbReference>
<dbReference type="InterPro" id="IPR036388">
    <property type="entry name" value="WH-like_DNA-bd_sf"/>
</dbReference>
<keyword evidence="4 6" id="KW-0238">DNA-binding</keyword>
<feature type="domain" description="OmpR/PhoB-type" evidence="7">
    <location>
        <begin position="52"/>
        <end position="148"/>
    </location>
</feature>
<sequence length="170" mass="18902">MGVGGLVPEATSVDVTISIRVTGPEQMARRLADALRSALELPGAEVEVRAVEPARREPALVVLADSRRVLHRGERVELTRLEFDLLLHLCEHPDRVHRRHALMHRVWGASPVVDTRTVDVHIRRIRRKLGDAARFISTVRGVGYRLEHTGQVVVVRDGGPPDERSTVDSA</sequence>
<dbReference type="GO" id="GO:0032993">
    <property type="term" value="C:protein-DNA complex"/>
    <property type="evidence" value="ECO:0007669"/>
    <property type="project" value="TreeGrafter"/>
</dbReference>
<keyword evidence="9" id="KW-1185">Reference proteome</keyword>
<organism evidence="8 9">
    <name type="scientific">Actinosynnema mirum (strain ATCC 29888 / DSM 43827 / JCM 3225 / NBRC 14064 / NCIMB 13271 / NRRL B-12336 / IMRU 3971 / 101)</name>
    <dbReference type="NCBI Taxonomy" id="446462"/>
    <lineage>
        <taxon>Bacteria</taxon>
        <taxon>Bacillati</taxon>
        <taxon>Actinomycetota</taxon>
        <taxon>Actinomycetes</taxon>
        <taxon>Pseudonocardiales</taxon>
        <taxon>Pseudonocardiaceae</taxon>
        <taxon>Actinosynnema</taxon>
    </lineage>
</organism>
<dbReference type="AlphaFoldDB" id="C6WE10"/>
<evidence type="ECO:0000256" key="1">
    <source>
        <dbReference type="ARBA" id="ARBA00022553"/>
    </source>
</evidence>
<evidence type="ECO:0000256" key="6">
    <source>
        <dbReference type="PROSITE-ProRule" id="PRU01091"/>
    </source>
</evidence>
<dbReference type="GO" id="GO:0000976">
    <property type="term" value="F:transcription cis-regulatory region binding"/>
    <property type="evidence" value="ECO:0007669"/>
    <property type="project" value="TreeGrafter"/>
</dbReference>
<keyword evidence="5" id="KW-0804">Transcription</keyword>
<dbReference type="SUPFAM" id="SSF46894">
    <property type="entry name" value="C-terminal effector domain of the bipartite response regulators"/>
    <property type="match status" value="1"/>
</dbReference>
<evidence type="ECO:0000256" key="4">
    <source>
        <dbReference type="ARBA" id="ARBA00023125"/>
    </source>
</evidence>
<dbReference type="HOGENOM" id="CLU_000445_101_2_11"/>
<dbReference type="Pfam" id="PF00486">
    <property type="entry name" value="Trans_reg_C"/>
    <property type="match status" value="1"/>
</dbReference>
<reference evidence="8 9" key="1">
    <citation type="journal article" date="2009" name="Stand. Genomic Sci.">
        <title>Complete genome sequence of Actinosynnema mirum type strain (101).</title>
        <authorList>
            <person name="Land M."/>
            <person name="Lapidus A."/>
            <person name="Mayilraj S."/>
            <person name="Chen F."/>
            <person name="Copeland A."/>
            <person name="Del Rio T.G."/>
            <person name="Nolan M."/>
            <person name="Lucas S."/>
            <person name="Tice H."/>
            <person name="Cheng J.F."/>
            <person name="Chertkov O."/>
            <person name="Bruce D."/>
            <person name="Goodwin L."/>
            <person name="Pitluck S."/>
            <person name="Rohde M."/>
            <person name="Goker M."/>
            <person name="Pati A."/>
            <person name="Ivanova N."/>
            <person name="Mavromatis K."/>
            <person name="Chen A."/>
            <person name="Palaniappan K."/>
            <person name="Hauser L."/>
            <person name="Chang Y.J."/>
            <person name="Jeffries C.C."/>
            <person name="Brettin T."/>
            <person name="Detter J.C."/>
            <person name="Han C."/>
            <person name="Chain P."/>
            <person name="Tindall B.J."/>
            <person name="Bristow J."/>
            <person name="Eisen J.A."/>
            <person name="Markowitz V."/>
            <person name="Hugenholtz P."/>
            <person name="Kyrpides N.C."/>
            <person name="Klenk H.P."/>
        </authorList>
    </citation>
    <scope>NUCLEOTIDE SEQUENCE [LARGE SCALE GENOMIC DNA]</scope>
    <source>
        <strain evidence="9">ATCC 29888 / DSM 43827 / JCM 3225 / NBRC 14064 / NCIMB 13271 / NRRL B-12336 / IMRU 3971 / 101</strain>
    </source>
</reference>
<dbReference type="PANTHER" id="PTHR48111">
    <property type="entry name" value="REGULATOR OF RPOS"/>
    <property type="match status" value="1"/>
</dbReference>
<feature type="DNA-binding region" description="OmpR/PhoB-type" evidence="6">
    <location>
        <begin position="52"/>
        <end position="148"/>
    </location>
</feature>
<name>C6WE10_ACTMD</name>
<dbReference type="GO" id="GO:0000156">
    <property type="term" value="F:phosphorelay response regulator activity"/>
    <property type="evidence" value="ECO:0007669"/>
    <property type="project" value="TreeGrafter"/>
</dbReference>
<keyword evidence="1" id="KW-0597">Phosphoprotein</keyword>
<dbReference type="STRING" id="446462.Amir_1805"/>
<dbReference type="CDD" id="cd00383">
    <property type="entry name" value="trans_reg_C"/>
    <property type="match status" value="1"/>
</dbReference>
<dbReference type="Proteomes" id="UP000002213">
    <property type="component" value="Chromosome"/>
</dbReference>
<keyword evidence="3" id="KW-0805">Transcription regulation</keyword>
<evidence type="ECO:0000256" key="3">
    <source>
        <dbReference type="ARBA" id="ARBA00023015"/>
    </source>
</evidence>